<evidence type="ECO:0000313" key="1">
    <source>
        <dbReference type="EMBL" id="QJA88213.1"/>
    </source>
</evidence>
<proteinExistence type="predicted"/>
<gene>
    <name evidence="1" type="ORF">MM415B02810_0011</name>
</gene>
<sequence length="90" mass="9759">MSADLREAALRVIRAVDANRDAINGLGHPGEDHDRMLHVAHGGEYDIFSPSLDCAACDGAEYGTGDEMDGAVGDLRAALGMERKPWEYER</sequence>
<name>A0A6M3L103_9ZZZZ</name>
<dbReference type="EMBL" id="MT142762">
    <property type="protein sequence ID" value="QJA88213.1"/>
    <property type="molecule type" value="Genomic_DNA"/>
</dbReference>
<dbReference type="AlphaFoldDB" id="A0A6M3L103"/>
<reference evidence="1" key="1">
    <citation type="submission" date="2020-03" db="EMBL/GenBank/DDBJ databases">
        <title>The deep terrestrial virosphere.</title>
        <authorList>
            <person name="Holmfeldt K."/>
            <person name="Nilsson E."/>
            <person name="Simone D."/>
            <person name="Lopez-Fernandez M."/>
            <person name="Wu X."/>
            <person name="de Brujin I."/>
            <person name="Lundin D."/>
            <person name="Andersson A."/>
            <person name="Bertilsson S."/>
            <person name="Dopson M."/>
        </authorList>
    </citation>
    <scope>NUCLEOTIDE SEQUENCE</scope>
    <source>
        <strain evidence="1">MM415B02810</strain>
    </source>
</reference>
<accession>A0A6M3L103</accession>
<protein>
    <submittedName>
        <fullName evidence="1">Uncharacterized protein</fullName>
    </submittedName>
</protein>
<organism evidence="1">
    <name type="scientific">viral metagenome</name>
    <dbReference type="NCBI Taxonomy" id="1070528"/>
    <lineage>
        <taxon>unclassified sequences</taxon>
        <taxon>metagenomes</taxon>
        <taxon>organismal metagenomes</taxon>
    </lineage>
</organism>